<dbReference type="InterPro" id="IPR000086">
    <property type="entry name" value="NUDIX_hydrolase_dom"/>
</dbReference>
<comment type="similarity">
    <text evidence="1 3">Belongs to the Nudix hydrolase family.</text>
</comment>
<evidence type="ECO:0000259" key="4">
    <source>
        <dbReference type="PROSITE" id="PS51462"/>
    </source>
</evidence>
<dbReference type="SUPFAM" id="SSF55811">
    <property type="entry name" value="Nudix"/>
    <property type="match status" value="1"/>
</dbReference>
<evidence type="ECO:0000256" key="3">
    <source>
        <dbReference type="RuleBase" id="RU003476"/>
    </source>
</evidence>
<dbReference type="PANTHER" id="PTHR43736">
    <property type="entry name" value="ADP-RIBOSE PYROPHOSPHATASE"/>
    <property type="match status" value="1"/>
</dbReference>
<dbReference type="PROSITE" id="PS51462">
    <property type="entry name" value="NUDIX"/>
    <property type="match status" value="1"/>
</dbReference>
<keyword evidence="2 3" id="KW-0378">Hydrolase</keyword>
<dbReference type="AlphaFoldDB" id="A0AAC9HSX7"/>
<sequence>MSIATLTADAVVLVTEPATHSTSVLLIMRKKAPYQHRWALPGGHVNEGEDTLAAAYRELAEETGIALPAGSLRPVGVYAEPDRDPRGRVVSFAAVTVIPERVEPVAADDALAAQWVHVDDALGHGLAFDHARILTDAIHSLI</sequence>
<organism evidence="5 6">
    <name type="scientific">Actinoalloteichus hymeniacidonis</name>
    <dbReference type="NCBI Taxonomy" id="340345"/>
    <lineage>
        <taxon>Bacteria</taxon>
        <taxon>Bacillati</taxon>
        <taxon>Actinomycetota</taxon>
        <taxon>Actinomycetes</taxon>
        <taxon>Pseudonocardiales</taxon>
        <taxon>Pseudonocardiaceae</taxon>
        <taxon>Actinoalloteichus</taxon>
    </lineage>
</organism>
<dbReference type="Gene3D" id="3.90.79.10">
    <property type="entry name" value="Nucleoside Triphosphate Pyrophosphohydrolase"/>
    <property type="match status" value="1"/>
</dbReference>
<name>A0AAC9HSX7_9PSEU</name>
<dbReference type="GO" id="GO:0035539">
    <property type="term" value="F:8-oxo-7,8-dihydrodeoxyguanosine triphosphate pyrophosphatase activity"/>
    <property type="evidence" value="ECO:0007669"/>
    <property type="project" value="UniProtKB-EC"/>
</dbReference>
<dbReference type="EC" id="3.6.1.55" evidence="5"/>
<dbReference type="PRINTS" id="PR00502">
    <property type="entry name" value="NUDIXFAMILY"/>
</dbReference>
<reference evidence="6" key="1">
    <citation type="submission" date="2016-03" db="EMBL/GenBank/DDBJ databases">
        <title>Complete genome sequence of the type strain Actinoalloteichus hymeniacidonis DSM 45092.</title>
        <authorList>
            <person name="Schaffert L."/>
            <person name="Albersmeier A."/>
            <person name="Winkler A."/>
            <person name="Kalinowski J."/>
            <person name="Zotchev S."/>
            <person name="Ruckert C."/>
        </authorList>
    </citation>
    <scope>NUCLEOTIDE SEQUENCE [LARGE SCALE GENOMIC DNA]</scope>
    <source>
        <strain evidence="6">HPA177(T) (DSM 45092(T))</strain>
    </source>
</reference>
<feature type="domain" description="Nudix hydrolase" evidence="4">
    <location>
        <begin position="5"/>
        <end position="140"/>
    </location>
</feature>
<proteinExistence type="inferred from homology"/>
<dbReference type="InterPro" id="IPR020476">
    <property type="entry name" value="Nudix_hydrolase"/>
</dbReference>
<dbReference type="Pfam" id="PF00293">
    <property type="entry name" value="NUDIX"/>
    <property type="match status" value="1"/>
</dbReference>
<dbReference type="EMBL" id="CP014859">
    <property type="protein sequence ID" value="AOS64999.1"/>
    <property type="molecule type" value="Genomic_DNA"/>
</dbReference>
<evidence type="ECO:0000313" key="6">
    <source>
        <dbReference type="Proteomes" id="UP000095210"/>
    </source>
</evidence>
<dbReference type="InterPro" id="IPR015797">
    <property type="entry name" value="NUDIX_hydrolase-like_dom_sf"/>
</dbReference>
<dbReference type="KEGG" id="ahm:TL08_21045"/>
<protein>
    <submittedName>
        <fullName evidence="5">ADP-ribose pyrophosphatase</fullName>
        <ecNumber evidence="5">3.6.1.55</ecNumber>
    </submittedName>
</protein>
<dbReference type="CDD" id="cd18873">
    <property type="entry name" value="NUDIX_NadM_like"/>
    <property type="match status" value="1"/>
</dbReference>
<accession>A0AAC9HSX7</accession>
<dbReference type="PROSITE" id="PS00893">
    <property type="entry name" value="NUDIX_BOX"/>
    <property type="match status" value="1"/>
</dbReference>
<dbReference type="InterPro" id="IPR020084">
    <property type="entry name" value="NUDIX_hydrolase_CS"/>
</dbReference>
<evidence type="ECO:0000256" key="2">
    <source>
        <dbReference type="ARBA" id="ARBA00022801"/>
    </source>
</evidence>
<dbReference type="Proteomes" id="UP000095210">
    <property type="component" value="Chromosome"/>
</dbReference>
<evidence type="ECO:0000256" key="1">
    <source>
        <dbReference type="ARBA" id="ARBA00005582"/>
    </source>
</evidence>
<dbReference type="PANTHER" id="PTHR43736:SF1">
    <property type="entry name" value="DIHYDRONEOPTERIN TRIPHOSPHATE DIPHOSPHATASE"/>
    <property type="match status" value="1"/>
</dbReference>
<keyword evidence="6" id="KW-1185">Reference proteome</keyword>
<gene>
    <name evidence="5" type="ORF">TL08_21045</name>
</gene>
<dbReference type="RefSeq" id="WP_069851406.1">
    <property type="nucleotide sequence ID" value="NZ_CP014859.1"/>
</dbReference>
<evidence type="ECO:0000313" key="5">
    <source>
        <dbReference type="EMBL" id="AOS64999.1"/>
    </source>
</evidence>